<dbReference type="GO" id="GO:0005737">
    <property type="term" value="C:cytoplasm"/>
    <property type="evidence" value="ECO:0007669"/>
    <property type="project" value="TreeGrafter"/>
</dbReference>
<evidence type="ECO:0000259" key="6">
    <source>
        <dbReference type="Pfam" id="PF01642"/>
    </source>
</evidence>
<dbReference type="SUPFAM" id="SSF51703">
    <property type="entry name" value="Cobalamin (vitamin B12)-dependent enzymes"/>
    <property type="match status" value="1"/>
</dbReference>
<dbReference type="Gene3D" id="3.40.50.280">
    <property type="entry name" value="Cobalamin-binding domain"/>
    <property type="match status" value="1"/>
</dbReference>
<dbReference type="InterPro" id="IPR006099">
    <property type="entry name" value="MeMalonylCoA_mutase_a/b_cat"/>
</dbReference>
<dbReference type="EC" id="5.4.99.2" evidence="7"/>
<sequence>MSEEKLKPELPKELNLQKDFESPSYKQWREVIEKDLKGVPFEKKLITKTYEGIDLQPIYTKKDLENLEFIDELPGEGNFLRGKNFSGYKSSGWEICQDLPYPLAEEYSEALRNDLSRGQNSISLKLDEASINGLDADQANVNQFGKNGVSISSVEDIEKAFNNIDITKFPIHIDTGYTSLQFLPVINGYLKKKNVDADKIKGSISADPISSLISNGKLPLSIDNLFDQLKTSTDWSIQNIPNIKTIGVSGLSYHNSGANAVQELAYTLAAGVEYINALLERGLDINHITNRMRFTFGIGTFFFMEVAKLRAAKILWSKITEAYGADIDYRKMVIHARTGLFTQTKFDPYVNLLRTTTEAFSAVVGGIDSIHTNTFDEVIGLPDQFSRRIARNVQIILNEESHLTDVIDPAGGSFFVEKLTDEIAKAAWKEFQKIESMGGLIKALQEGYIQKEIDNVWETRKKDISKRKSVIVGTNMYANIKEEIKKNNYPDHKVIQERQTDQLRKLKAARDNEKVKTNLDALSMVNKKLSAEFVDKLTEAILNGATLGEISKVNHSKTGEGISINKIELRRASEFFESLREKAEEIKLIRGSRPKVFFATMGSIKQYKSRADFSQGFFEIGGFEIEYPRGFESSDDAVKAADESNADVVVICSTDETYPELVPPFTKGIKKANKNVTVVLAGYPKDQIEEHKKSGVDEFIYLGCDVFELLNKILSKIK</sequence>
<evidence type="ECO:0000256" key="1">
    <source>
        <dbReference type="ARBA" id="ARBA00001922"/>
    </source>
</evidence>
<dbReference type="SUPFAM" id="SSF52242">
    <property type="entry name" value="Cobalamin (vitamin B12)-binding domain"/>
    <property type="match status" value="1"/>
</dbReference>
<dbReference type="PANTHER" id="PTHR48101:SF4">
    <property type="entry name" value="METHYLMALONYL-COA MUTASE, MITOCHONDRIAL"/>
    <property type="match status" value="1"/>
</dbReference>
<dbReference type="CDD" id="cd03677">
    <property type="entry name" value="MM_CoA_mutase_beta"/>
    <property type="match status" value="1"/>
</dbReference>
<dbReference type="AlphaFoldDB" id="A0A0W8FW07"/>
<dbReference type="InterPro" id="IPR036724">
    <property type="entry name" value="Cobalamin-bd_sf"/>
</dbReference>
<dbReference type="EMBL" id="LNQE01000781">
    <property type="protein sequence ID" value="KUG25025.1"/>
    <property type="molecule type" value="Genomic_DNA"/>
</dbReference>
<dbReference type="GO" id="GO:0004494">
    <property type="term" value="F:methylmalonyl-CoA mutase activity"/>
    <property type="evidence" value="ECO:0007669"/>
    <property type="project" value="UniProtKB-EC"/>
</dbReference>
<keyword evidence="4 7" id="KW-0413">Isomerase</keyword>
<dbReference type="GO" id="GO:0031419">
    <property type="term" value="F:cobalamin binding"/>
    <property type="evidence" value="ECO:0007669"/>
    <property type="project" value="UniProtKB-KW"/>
</dbReference>
<dbReference type="GO" id="GO:0019678">
    <property type="term" value="P:propionate metabolic process, methylmalonyl pathway"/>
    <property type="evidence" value="ECO:0007669"/>
    <property type="project" value="TreeGrafter"/>
</dbReference>
<comment type="caution">
    <text evidence="7">The sequence shown here is derived from an EMBL/GenBank/DDBJ whole genome shotgun (WGS) entry which is preliminary data.</text>
</comment>
<accession>A0A0W8FW07</accession>
<proteinExistence type="inferred from homology"/>
<dbReference type="NCBIfam" id="TIGR00641">
    <property type="entry name" value="acid_CoA_mut_N"/>
    <property type="match status" value="1"/>
</dbReference>
<protein>
    <submittedName>
        <fullName evidence="7">Methylmalonyl-coa mutase</fullName>
        <ecNumber evidence="7">5.4.99.2</ecNumber>
    </submittedName>
</protein>
<dbReference type="InterPro" id="IPR016176">
    <property type="entry name" value="Cbl-dep_enz_cat"/>
</dbReference>
<evidence type="ECO:0000313" key="7">
    <source>
        <dbReference type="EMBL" id="KUG25025.1"/>
    </source>
</evidence>
<dbReference type="PANTHER" id="PTHR48101">
    <property type="entry name" value="METHYLMALONYL-COA MUTASE, MITOCHONDRIAL-RELATED"/>
    <property type="match status" value="1"/>
</dbReference>
<dbReference type="Gene3D" id="3.20.20.240">
    <property type="entry name" value="Methylmalonyl-CoA mutase"/>
    <property type="match status" value="1"/>
</dbReference>
<dbReference type="Pfam" id="PF01642">
    <property type="entry name" value="MM_CoA_mutase"/>
    <property type="match status" value="1"/>
</dbReference>
<feature type="domain" description="Methylmalonyl-CoA mutase alpha/beta chain catalytic" evidence="6">
    <location>
        <begin position="48"/>
        <end position="559"/>
    </location>
</feature>
<gene>
    <name evidence="7" type="ORF">ASZ90_005163</name>
</gene>
<keyword evidence="5" id="KW-0170">Cobalt</keyword>
<dbReference type="InterPro" id="IPR006098">
    <property type="entry name" value="MMCoA_mutase_a_cat"/>
</dbReference>
<reference evidence="7" key="1">
    <citation type="journal article" date="2015" name="Proc. Natl. Acad. Sci. U.S.A.">
        <title>Networks of energetic and metabolic interactions define dynamics in microbial communities.</title>
        <authorList>
            <person name="Embree M."/>
            <person name="Liu J.K."/>
            <person name="Al-Bassam M.M."/>
            <person name="Zengler K."/>
        </authorList>
    </citation>
    <scope>NUCLEOTIDE SEQUENCE</scope>
</reference>
<evidence type="ECO:0000256" key="4">
    <source>
        <dbReference type="ARBA" id="ARBA00023235"/>
    </source>
</evidence>
<comment type="cofactor">
    <cofactor evidence="1">
        <name>adenosylcob(III)alamin</name>
        <dbReference type="ChEBI" id="CHEBI:18408"/>
    </cofactor>
</comment>
<dbReference type="GO" id="GO:0046872">
    <property type="term" value="F:metal ion binding"/>
    <property type="evidence" value="ECO:0007669"/>
    <property type="project" value="InterPro"/>
</dbReference>
<comment type="similarity">
    <text evidence="2">Belongs to the methylmalonyl-CoA mutase family.</text>
</comment>
<organism evidence="7">
    <name type="scientific">hydrocarbon metagenome</name>
    <dbReference type="NCBI Taxonomy" id="938273"/>
    <lineage>
        <taxon>unclassified sequences</taxon>
        <taxon>metagenomes</taxon>
        <taxon>ecological metagenomes</taxon>
    </lineage>
</organism>
<evidence type="ECO:0000256" key="2">
    <source>
        <dbReference type="ARBA" id="ARBA00008465"/>
    </source>
</evidence>
<name>A0A0W8FW07_9ZZZZ</name>
<evidence type="ECO:0000256" key="5">
    <source>
        <dbReference type="ARBA" id="ARBA00023285"/>
    </source>
</evidence>
<keyword evidence="3" id="KW-0846">Cobalamin</keyword>
<evidence type="ECO:0000256" key="3">
    <source>
        <dbReference type="ARBA" id="ARBA00022628"/>
    </source>
</evidence>